<feature type="non-terminal residue" evidence="2">
    <location>
        <position position="566"/>
    </location>
</feature>
<protein>
    <submittedName>
        <fullName evidence="2">Uncharacterized protein</fullName>
    </submittedName>
</protein>
<evidence type="ECO:0000313" key="2">
    <source>
        <dbReference type="EMBL" id="JAS20494.1"/>
    </source>
</evidence>
<feature type="chain" id="PRO_5008580921" evidence="1">
    <location>
        <begin position="25"/>
        <end position="566"/>
    </location>
</feature>
<organism evidence="2">
    <name type="scientific">Clastoptera arizonana</name>
    <name type="common">Arizona spittle bug</name>
    <dbReference type="NCBI Taxonomy" id="38151"/>
    <lineage>
        <taxon>Eukaryota</taxon>
        <taxon>Metazoa</taxon>
        <taxon>Ecdysozoa</taxon>
        <taxon>Arthropoda</taxon>
        <taxon>Hexapoda</taxon>
        <taxon>Insecta</taxon>
        <taxon>Pterygota</taxon>
        <taxon>Neoptera</taxon>
        <taxon>Paraneoptera</taxon>
        <taxon>Hemiptera</taxon>
        <taxon>Auchenorrhyncha</taxon>
        <taxon>Cercopoidea</taxon>
        <taxon>Clastopteridae</taxon>
        <taxon>Clastoptera</taxon>
    </lineage>
</organism>
<dbReference type="EMBL" id="GEDC01016804">
    <property type="protein sequence ID" value="JAS20494.1"/>
    <property type="molecule type" value="Transcribed_RNA"/>
</dbReference>
<proteinExistence type="predicted"/>
<name>A0A1B6D473_9HEMI</name>
<keyword evidence="1" id="KW-0732">Signal</keyword>
<accession>A0A1B6D473</accession>
<gene>
    <name evidence="2" type="ORF">g.35824</name>
</gene>
<dbReference type="AlphaFoldDB" id="A0A1B6D473"/>
<reference evidence="2" key="1">
    <citation type="submission" date="2015-12" db="EMBL/GenBank/DDBJ databases">
        <title>De novo transcriptome assembly of four potential Pierce s Disease insect vectors from Arizona vineyards.</title>
        <authorList>
            <person name="Tassone E.E."/>
        </authorList>
    </citation>
    <scope>NUCLEOTIDE SEQUENCE</scope>
</reference>
<feature type="signal peptide" evidence="1">
    <location>
        <begin position="1"/>
        <end position="24"/>
    </location>
</feature>
<evidence type="ECO:0000256" key="1">
    <source>
        <dbReference type="SAM" id="SignalP"/>
    </source>
</evidence>
<sequence>MFNLMMTGVATALLLCLILEGANSCDALLQTSNTNFKSDENRPEPLHVQKYFTQSSKPNEKLELFKDSSPRVNETYFKKDAAEDKLSNSNVNVKSKMEGNTDDFVANINYLKDGSKDASNTSKSDTLDETDQKNKLLKHKGTDMKNQSGLIQSNNVTARYNNSLTVEERCKLMPMMLMKSPMTFMRTPMNCHGTVDAIMNTVKASADVAKMGLDLGNTIIKTVKPVEKMGNVMKLSGKVGGKMVRNIKGFNTVSNIKNNINTQFTHKMVVNKLGHVNIYGNRPRINRVTSIKRMGVGNNVHTKFANNMFGYNMRQVNNMFRRKPKGNERNMFKNMKGMNIDNDGLELLFIQSYFMQNSKPNDKKKLFNDDILKLLKQINANMSNENKLNNSKPRVNITYFNKDAAEDKLLNSNVKVKLEMHGDTDDFVANINYLNTFDETEQKNKLLKHNETNIENQSGLVQSNNVTARYNNSVPVEERCMLMPMMCMKAPMTLMRAPMNRQRTAAAIMNTVKASAGVAKVGMDLGSTFIKTVKPAEKIGNVMKLSGKVGCKMVKNIKGMNIVSNI</sequence>